<feature type="region of interest" description="Disordered" evidence="21">
    <location>
        <begin position="109"/>
        <end position="179"/>
    </location>
</feature>
<dbReference type="FunFam" id="3.30.40.10:FF:000172">
    <property type="entry name" value="E3 ubiquitin-protein ligase RAD18"/>
    <property type="match status" value="1"/>
</dbReference>
<comment type="catalytic activity">
    <reaction evidence="1">
        <text>S-ubiquitinyl-[E2 ubiquitin-conjugating enzyme]-L-cysteine + [acceptor protein]-L-lysine = [E2 ubiquitin-conjugating enzyme]-L-cysteine + N(6)-ubiquitinyl-[acceptor protein]-L-lysine.</text>
        <dbReference type="EC" id="2.3.2.27"/>
    </reaction>
</comment>
<dbReference type="AlphaFoldDB" id="A0A8S0VRZ8"/>
<feature type="domain" description="UBZ4-type" evidence="23">
    <location>
        <begin position="207"/>
        <end position="235"/>
    </location>
</feature>
<dbReference type="Proteomes" id="UP000467700">
    <property type="component" value="Unassembled WGS sequence"/>
</dbReference>
<keyword evidence="13" id="KW-0238">DNA-binding</keyword>
<dbReference type="SUPFAM" id="SSF57850">
    <property type="entry name" value="RING/U-box"/>
    <property type="match status" value="1"/>
</dbReference>
<dbReference type="InterPro" id="IPR006642">
    <property type="entry name" value="Rad18_UBZ4"/>
</dbReference>
<dbReference type="EMBL" id="CACVBS010000048">
    <property type="protein sequence ID" value="CAA7265359.1"/>
    <property type="molecule type" value="Genomic_DNA"/>
</dbReference>
<dbReference type="PROSITE" id="PS50089">
    <property type="entry name" value="ZF_RING_2"/>
    <property type="match status" value="1"/>
</dbReference>
<evidence type="ECO:0000256" key="20">
    <source>
        <dbReference type="PROSITE-ProRule" id="PRU01256"/>
    </source>
</evidence>
<evidence type="ECO:0000256" key="17">
    <source>
        <dbReference type="ARBA" id="ARBA00074353"/>
    </source>
</evidence>
<evidence type="ECO:0000313" key="24">
    <source>
        <dbReference type="EMBL" id="CAA7265359.1"/>
    </source>
</evidence>
<proteinExistence type="inferred from homology"/>
<accession>A0A8S0VRZ8</accession>
<dbReference type="PANTHER" id="PTHR14134:SF2">
    <property type="entry name" value="E3 UBIQUITIN-PROTEIN LIGASE RAD18"/>
    <property type="match status" value="1"/>
</dbReference>
<feature type="domain" description="RING-type" evidence="22">
    <location>
        <begin position="32"/>
        <end position="70"/>
    </location>
</feature>
<evidence type="ECO:0000256" key="18">
    <source>
        <dbReference type="ARBA" id="ARBA00082369"/>
    </source>
</evidence>
<comment type="caution">
    <text evidence="24">The sequence shown here is derived from an EMBL/GenBank/DDBJ whole genome shotgun (WGS) entry which is preliminary data.</text>
</comment>
<sequence>MNYLTADVQDETDFPPRDQAPGLRGLDGSLRCDICGELYDAPVTIACGHCFCSACIRSSLALKQECPSCRASAGEVHIRPNPILEKVISDWNDARPFILRLLKQDDERAAASSSEIADKDKGTSKKRKRTPDSSKSHFFDSNIAGPSRNPLSPNGKSIRPSSPPSRPKKLKPKSDEVIDMTIPSSDIEEDEMPAARSGNLVPKADDLVSCPICQKTVRYSKLNGHIDKGCKDPPPAKTAASAASTWSKIMGGSARNGHQKGKHKKKGNGVHDDDSDEDYPLPIATYTTLKDRQLKEMLLDQDLPLTGDRSNWEQRHQRWVMLYNANLDRSNRKTKAELRRDLKKWEEDTAKKKKIVIHDVIGYQIEHKSEFTKLIDAARQSSKAKAPAASGSADAAIVPPAGPASSSPPSPPKSSSSLAEFKPTGLLPGDNIVVDSEGEQ</sequence>
<dbReference type="InterPro" id="IPR013083">
    <property type="entry name" value="Znf_RING/FYVE/PHD"/>
</dbReference>
<keyword evidence="9 20" id="KW-0227">DNA damage</keyword>
<evidence type="ECO:0000256" key="11">
    <source>
        <dbReference type="ARBA" id="ARBA00022786"/>
    </source>
</evidence>
<evidence type="ECO:0000256" key="5">
    <source>
        <dbReference type="ARBA" id="ARBA00012483"/>
    </source>
</evidence>
<evidence type="ECO:0000256" key="14">
    <source>
        <dbReference type="ARBA" id="ARBA00023204"/>
    </source>
</evidence>
<feature type="compositionally biased region" description="Pro residues" evidence="21">
    <location>
        <begin position="400"/>
        <end position="412"/>
    </location>
</feature>
<dbReference type="InterPro" id="IPR004580">
    <property type="entry name" value="Rad18_fungi"/>
</dbReference>
<keyword evidence="25" id="KW-1185">Reference proteome</keyword>
<name>A0A8S0VRZ8_CYCAE</name>
<evidence type="ECO:0000256" key="10">
    <source>
        <dbReference type="ARBA" id="ARBA00022771"/>
    </source>
</evidence>
<dbReference type="GO" id="GO:0008270">
    <property type="term" value="F:zinc ion binding"/>
    <property type="evidence" value="ECO:0007669"/>
    <property type="project" value="UniProtKB-KW"/>
</dbReference>
<evidence type="ECO:0000256" key="13">
    <source>
        <dbReference type="ARBA" id="ARBA00023125"/>
    </source>
</evidence>
<evidence type="ECO:0000256" key="21">
    <source>
        <dbReference type="SAM" id="MobiDB-lite"/>
    </source>
</evidence>
<evidence type="ECO:0000256" key="1">
    <source>
        <dbReference type="ARBA" id="ARBA00000900"/>
    </source>
</evidence>
<evidence type="ECO:0000256" key="6">
    <source>
        <dbReference type="ARBA" id="ARBA00015551"/>
    </source>
</evidence>
<reference evidence="24 25" key="1">
    <citation type="submission" date="2020-01" db="EMBL/GenBank/DDBJ databases">
        <authorList>
            <person name="Gupta K D."/>
        </authorList>
    </citation>
    <scope>NUCLEOTIDE SEQUENCE [LARGE SCALE GENOMIC DNA]</scope>
</reference>
<dbReference type="NCBIfam" id="TIGR00599">
    <property type="entry name" value="rad18"/>
    <property type="match status" value="1"/>
</dbReference>
<keyword evidence="15" id="KW-0539">Nucleus</keyword>
<evidence type="ECO:0000256" key="9">
    <source>
        <dbReference type="ARBA" id="ARBA00022763"/>
    </source>
</evidence>
<dbReference type="InterPro" id="IPR001841">
    <property type="entry name" value="Znf_RING"/>
</dbReference>
<evidence type="ECO:0000256" key="2">
    <source>
        <dbReference type="ARBA" id="ARBA00004123"/>
    </source>
</evidence>
<dbReference type="PROSITE" id="PS51908">
    <property type="entry name" value="ZF_UBZ4"/>
    <property type="match status" value="1"/>
</dbReference>
<evidence type="ECO:0000256" key="4">
    <source>
        <dbReference type="ARBA" id="ARBA00009506"/>
    </source>
</evidence>
<comment type="subcellular location">
    <subcellularLocation>
        <location evidence="2">Nucleus</location>
    </subcellularLocation>
</comment>
<comment type="pathway">
    <text evidence="3">Protein modification; protein ubiquitination.</text>
</comment>
<gene>
    <name evidence="24" type="ORF">AAE3_LOCUS7553</name>
</gene>
<dbReference type="PANTHER" id="PTHR14134">
    <property type="entry name" value="E3 UBIQUITIN-PROTEIN LIGASE RAD18"/>
    <property type="match status" value="1"/>
</dbReference>
<dbReference type="GO" id="GO:0097505">
    <property type="term" value="C:Rad6-Rad18 complex"/>
    <property type="evidence" value="ECO:0007669"/>
    <property type="project" value="TreeGrafter"/>
</dbReference>
<dbReference type="GO" id="GO:0003697">
    <property type="term" value="F:single-stranded DNA binding"/>
    <property type="evidence" value="ECO:0007669"/>
    <property type="project" value="InterPro"/>
</dbReference>
<dbReference type="Pfam" id="PF13923">
    <property type="entry name" value="zf-C3HC4_2"/>
    <property type="match status" value="1"/>
</dbReference>
<evidence type="ECO:0000256" key="19">
    <source>
        <dbReference type="PROSITE-ProRule" id="PRU00175"/>
    </source>
</evidence>
<evidence type="ECO:0000256" key="3">
    <source>
        <dbReference type="ARBA" id="ARBA00004906"/>
    </source>
</evidence>
<dbReference type="GO" id="GO:0061630">
    <property type="term" value="F:ubiquitin protein ligase activity"/>
    <property type="evidence" value="ECO:0007669"/>
    <property type="project" value="UniProtKB-EC"/>
</dbReference>
<keyword evidence="12" id="KW-0862">Zinc</keyword>
<feature type="region of interest" description="Disordered" evidence="21">
    <location>
        <begin position="383"/>
        <end position="440"/>
    </location>
</feature>
<dbReference type="GO" id="GO:0006513">
    <property type="term" value="P:protein monoubiquitination"/>
    <property type="evidence" value="ECO:0007669"/>
    <property type="project" value="InterPro"/>
</dbReference>
<dbReference type="GO" id="GO:0006301">
    <property type="term" value="P:DNA damage tolerance"/>
    <property type="evidence" value="ECO:0007669"/>
    <property type="project" value="InterPro"/>
</dbReference>
<dbReference type="GO" id="GO:0005634">
    <property type="term" value="C:nucleus"/>
    <property type="evidence" value="ECO:0007669"/>
    <property type="project" value="UniProtKB-SubCell"/>
</dbReference>
<evidence type="ECO:0000256" key="16">
    <source>
        <dbReference type="ARBA" id="ARBA00031783"/>
    </source>
</evidence>
<dbReference type="EC" id="2.3.2.27" evidence="5"/>
<dbReference type="SMART" id="SM00184">
    <property type="entry name" value="RING"/>
    <property type="match status" value="1"/>
</dbReference>
<feature type="region of interest" description="Disordered" evidence="21">
    <location>
        <begin position="250"/>
        <end position="278"/>
    </location>
</feature>
<feature type="region of interest" description="Disordered" evidence="21">
    <location>
        <begin position="1"/>
        <end position="20"/>
    </location>
</feature>
<evidence type="ECO:0000256" key="12">
    <source>
        <dbReference type="ARBA" id="ARBA00022833"/>
    </source>
</evidence>
<evidence type="ECO:0000256" key="8">
    <source>
        <dbReference type="ARBA" id="ARBA00022723"/>
    </source>
</evidence>
<protein>
    <recommendedName>
        <fullName evidence="6">Postreplication repair E3 ubiquitin-protein ligase RAD18</fullName>
        <ecNumber evidence="5">2.3.2.27</ecNumber>
    </recommendedName>
    <alternativeName>
        <fullName evidence="17">Postreplication repair E3 ubiquitin-protein ligase rad18</fullName>
    </alternativeName>
    <alternativeName>
        <fullName evidence="16 18">RING-type E3 ubiquitin transferase RAD18</fullName>
    </alternativeName>
</protein>
<dbReference type="Gene3D" id="3.30.40.10">
    <property type="entry name" value="Zinc/RING finger domain, C3HC4 (zinc finger)"/>
    <property type="match status" value="1"/>
</dbReference>
<feature type="compositionally biased region" description="Basic residues" evidence="21">
    <location>
        <begin position="257"/>
        <end position="268"/>
    </location>
</feature>
<dbReference type="GO" id="GO:0006281">
    <property type="term" value="P:DNA repair"/>
    <property type="evidence" value="ECO:0007669"/>
    <property type="project" value="UniProtKB-KW"/>
</dbReference>
<keyword evidence="7" id="KW-0808">Transferase</keyword>
<organism evidence="24 25">
    <name type="scientific">Cyclocybe aegerita</name>
    <name type="common">Black poplar mushroom</name>
    <name type="synonym">Agrocybe aegerita</name>
    <dbReference type="NCBI Taxonomy" id="1973307"/>
    <lineage>
        <taxon>Eukaryota</taxon>
        <taxon>Fungi</taxon>
        <taxon>Dikarya</taxon>
        <taxon>Basidiomycota</taxon>
        <taxon>Agaricomycotina</taxon>
        <taxon>Agaricomycetes</taxon>
        <taxon>Agaricomycetidae</taxon>
        <taxon>Agaricales</taxon>
        <taxon>Agaricineae</taxon>
        <taxon>Bolbitiaceae</taxon>
        <taxon>Cyclocybe</taxon>
    </lineage>
</organism>
<dbReference type="SMART" id="SM00734">
    <property type="entry name" value="ZnF_Rad18"/>
    <property type="match status" value="1"/>
</dbReference>
<dbReference type="InterPro" id="IPR039577">
    <property type="entry name" value="Rad18"/>
</dbReference>
<keyword evidence="8" id="KW-0479">Metal-binding</keyword>
<evidence type="ECO:0000259" key="23">
    <source>
        <dbReference type="PROSITE" id="PS51908"/>
    </source>
</evidence>
<feature type="compositionally biased region" description="Low complexity" evidence="21">
    <location>
        <begin position="383"/>
        <end position="396"/>
    </location>
</feature>
<evidence type="ECO:0000256" key="15">
    <source>
        <dbReference type="ARBA" id="ARBA00023242"/>
    </source>
</evidence>
<dbReference type="InterPro" id="IPR017907">
    <property type="entry name" value="Znf_RING_CS"/>
</dbReference>
<keyword evidence="14 20" id="KW-0234">DNA repair</keyword>
<evidence type="ECO:0000259" key="22">
    <source>
        <dbReference type="PROSITE" id="PS50089"/>
    </source>
</evidence>
<evidence type="ECO:0000256" key="7">
    <source>
        <dbReference type="ARBA" id="ARBA00022679"/>
    </source>
</evidence>
<keyword evidence="10 19" id="KW-0863">Zinc-finger</keyword>
<comment type="similarity">
    <text evidence="4">Belongs to the RAD18 family.</text>
</comment>
<dbReference type="OrthoDB" id="9049620at2759"/>
<dbReference type="PROSITE" id="PS00518">
    <property type="entry name" value="ZF_RING_1"/>
    <property type="match status" value="1"/>
</dbReference>
<evidence type="ECO:0000313" key="25">
    <source>
        <dbReference type="Proteomes" id="UP000467700"/>
    </source>
</evidence>
<keyword evidence="11" id="KW-0833">Ubl conjugation pathway</keyword>